<dbReference type="AlphaFoldDB" id="A0A1I4U0X9"/>
<evidence type="ECO:0000256" key="9">
    <source>
        <dbReference type="SAM" id="MobiDB-lite"/>
    </source>
</evidence>
<dbReference type="Pfam" id="PF00069">
    <property type="entry name" value="Pkinase"/>
    <property type="match status" value="1"/>
</dbReference>
<dbReference type="InterPro" id="IPR011990">
    <property type="entry name" value="TPR-like_helical_dom_sf"/>
</dbReference>
<dbReference type="SUPFAM" id="SSF56112">
    <property type="entry name" value="Protein kinase-like (PK-like)"/>
    <property type="match status" value="1"/>
</dbReference>
<proteinExistence type="predicted"/>
<dbReference type="STRING" id="52442.SAMN05421880_1377"/>
<dbReference type="InterPro" id="IPR000719">
    <property type="entry name" value="Prot_kinase_dom"/>
</dbReference>
<dbReference type="EMBL" id="CAJNAP010000026">
    <property type="protein sequence ID" value="CAE6511332.1"/>
    <property type="molecule type" value="Genomic_DNA"/>
</dbReference>
<name>A0A1I4U0X9_9PROT</name>
<evidence type="ECO:0000256" key="6">
    <source>
        <dbReference type="ARBA" id="ARBA00022840"/>
    </source>
</evidence>
<evidence type="ECO:0000256" key="7">
    <source>
        <dbReference type="ARBA" id="ARBA00047899"/>
    </source>
</evidence>
<reference evidence="11" key="2">
    <citation type="submission" date="2021-02" db="EMBL/GenBank/DDBJ databases">
        <authorList>
            <person name="Han P."/>
        </authorList>
    </citation>
    <scope>NUCLEOTIDE SEQUENCE</scope>
    <source>
        <strain evidence="11">Nitrosomonas nitrosa 18-3D</strain>
    </source>
</reference>
<organism evidence="12 13">
    <name type="scientific">Nitrosomonas nitrosa</name>
    <dbReference type="NCBI Taxonomy" id="52442"/>
    <lineage>
        <taxon>Bacteria</taxon>
        <taxon>Pseudomonadati</taxon>
        <taxon>Pseudomonadota</taxon>
        <taxon>Betaproteobacteria</taxon>
        <taxon>Nitrosomonadales</taxon>
        <taxon>Nitrosomonadaceae</taxon>
        <taxon>Nitrosomonas</taxon>
    </lineage>
</organism>
<evidence type="ECO:0000256" key="8">
    <source>
        <dbReference type="ARBA" id="ARBA00048679"/>
    </source>
</evidence>
<feature type="compositionally biased region" description="Polar residues" evidence="9">
    <location>
        <begin position="361"/>
        <end position="375"/>
    </location>
</feature>
<evidence type="ECO:0000256" key="3">
    <source>
        <dbReference type="ARBA" id="ARBA00022679"/>
    </source>
</evidence>
<evidence type="ECO:0000259" key="10">
    <source>
        <dbReference type="PROSITE" id="PS50011"/>
    </source>
</evidence>
<evidence type="ECO:0000313" key="11">
    <source>
        <dbReference type="EMBL" id="CAE6511332.1"/>
    </source>
</evidence>
<feature type="region of interest" description="Disordered" evidence="9">
    <location>
        <begin position="295"/>
        <end position="323"/>
    </location>
</feature>
<protein>
    <recommendedName>
        <fullName evidence="1">non-specific serine/threonine protein kinase</fullName>
        <ecNumber evidence="1">2.7.11.1</ecNumber>
    </recommendedName>
</protein>
<dbReference type="Proteomes" id="UP000199561">
    <property type="component" value="Unassembled WGS sequence"/>
</dbReference>
<dbReference type="RefSeq" id="WP_090672020.1">
    <property type="nucleotide sequence ID" value="NZ_CAJNAP010000026.1"/>
</dbReference>
<dbReference type="Proteomes" id="UP000601736">
    <property type="component" value="Unassembled WGS sequence"/>
</dbReference>
<evidence type="ECO:0000313" key="13">
    <source>
        <dbReference type="Proteomes" id="UP000199561"/>
    </source>
</evidence>
<evidence type="ECO:0000256" key="4">
    <source>
        <dbReference type="ARBA" id="ARBA00022741"/>
    </source>
</evidence>
<dbReference type="SMART" id="SM00220">
    <property type="entry name" value="S_TKc"/>
    <property type="match status" value="1"/>
</dbReference>
<keyword evidence="2 12" id="KW-0723">Serine/threonine-protein kinase</keyword>
<keyword evidence="5 12" id="KW-0418">Kinase</keyword>
<dbReference type="EC" id="2.7.11.1" evidence="1"/>
<evidence type="ECO:0000256" key="1">
    <source>
        <dbReference type="ARBA" id="ARBA00012513"/>
    </source>
</evidence>
<dbReference type="Gene3D" id="1.25.40.10">
    <property type="entry name" value="Tetratricopeptide repeat domain"/>
    <property type="match status" value="1"/>
</dbReference>
<keyword evidence="3" id="KW-0808">Transferase</keyword>
<evidence type="ECO:0000256" key="2">
    <source>
        <dbReference type="ARBA" id="ARBA00022527"/>
    </source>
</evidence>
<dbReference type="PROSITE" id="PS50011">
    <property type="entry name" value="PROTEIN_KINASE_DOM"/>
    <property type="match status" value="1"/>
</dbReference>
<accession>A0A1I4U0X9</accession>
<keyword evidence="4" id="KW-0547">Nucleotide-binding</keyword>
<comment type="catalytic activity">
    <reaction evidence="8">
        <text>L-seryl-[protein] + ATP = O-phospho-L-seryl-[protein] + ADP + H(+)</text>
        <dbReference type="Rhea" id="RHEA:17989"/>
        <dbReference type="Rhea" id="RHEA-COMP:9863"/>
        <dbReference type="Rhea" id="RHEA-COMP:11604"/>
        <dbReference type="ChEBI" id="CHEBI:15378"/>
        <dbReference type="ChEBI" id="CHEBI:29999"/>
        <dbReference type="ChEBI" id="CHEBI:30616"/>
        <dbReference type="ChEBI" id="CHEBI:83421"/>
        <dbReference type="ChEBI" id="CHEBI:456216"/>
        <dbReference type="EC" id="2.7.11.1"/>
    </reaction>
</comment>
<feature type="compositionally biased region" description="Polar residues" evidence="9">
    <location>
        <begin position="394"/>
        <end position="404"/>
    </location>
</feature>
<dbReference type="Gene3D" id="1.10.510.10">
    <property type="entry name" value="Transferase(Phosphotransferase) domain 1"/>
    <property type="match status" value="1"/>
</dbReference>
<gene>
    <name evidence="11" type="ORF">NMYAN_320011</name>
    <name evidence="12" type="ORF">SAMN05421880_1377</name>
</gene>
<evidence type="ECO:0000256" key="5">
    <source>
        <dbReference type="ARBA" id="ARBA00022777"/>
    </source>
</evidence>
<sequence>MTHLHDQILPTGTQLGVYEIKGVLKVGAFDITYHAWNHHLKERVDIQEFFPHELAVRTNGGLGVEPKSPNDKENFEYGLKTFVDHAELLTQIEHPNIVAVENVLQLNGTAYLVRVHPEGASLSKVAQPPASLGETELRFILTSILSALQRVHEAKLIHGGIQPAAILLGKNGEPLLTDFAAARLAMAGRMLQLDTELAMGYAPAEQYEQRYEPGPASDFYALGATLYYCMTHHQPVAPHDRIIAISKGEPDPMILPAESAGTAYSAEWLKAIDWMLRPNYSDRPQSTDEILSLLKSSSQPEEGKSTPSSSQQKTTSDEKKSVPVTGFSVGVGVMFGIIALISVGLWFGEKTAESLEDQQERVATQSALEQDTGISDQPLVTPATPATPEDTSIAMANTEPSQPTAELMVDSAPSPASSPANQPAAEEDAVMATDQESSKEQPVITPETSLPQHQTAPDKTFDEGLIESHLAAAEKAMRAVRFTTPQRDNAFKYYQMVLEIDPDNTEAHAGLQRIVDRYIQFITKARLDGRLDEAKLYLQRAESVLPDDARLLKIRTKLMGADE</sequence>
<dbReference type="EMBL" id="FOUF01000037">
    <property type="protein sequence ID" value="SFM82666.1"/>
    <property type="molecule type" value="Genomic_DNA"/>
</dbReference>
<keyword evidence="13" id="KW-1185">Reference proteome</keyword>
<dbReference type="PANTHER" id="PTHR43671:SF98">
    <property type="entry name" value="SERINE_THREONINE-PROTEIN KINASE NEK11"/>
    <property type="match status" value="1"/>
</dbReference>
<feature type="compositionally biased region" description="Low complexity" evidence="9">
    <location>
        <begin position="411"/>
        <end position="424"/>
    </location>
</feature>
<feature type="compositionally biased region" description="Polar residues" evidence="9">
    <location>
        <begin position="446"/>
        <end position="457"/>
    </location>
</feature>
<dbReference type="GO" id="GO:0005524">
    <property type="term" value="F:ATP binding"/>
    <property type="evidence" value="ECO:0007669"/>
    <property type="project" value="UniProtKB-KW"/>
</dbReference>
<dbReference type="GO" id="GO:0004674">
    <property type="term" value="F:protein serine/threonine kinase activity"/>
    <property type="evidence" value="ECO:0007669"/>
    <property type="project" value="UniProtKB-KW"/>
</dbReference>
<evidence type="ECO:0000313" key="12">
    <source>
        <dbReference type="EMBL" id="SFM82666.1"/>
    </source>
</evidence>
<feature type="compositionally biased region" description="Low complexity" evidence="9">
    <location>
        <begin position="305"/>
        <end position="314"/>
    </location>
</feature>
<keyword evidence="6" id="KW-0067">ATP-binding</keyword>
<comment type="catalytic activity">
    <reaction evidence="7">
        <text>L-threonyl-[protein] + ATP = O-phospho-L-threonyl-[protein] + ADP + H(+)</text>
        <dbReference type="Rhea" id="RHEA:46608"/>
        <dbReference type="Rhea" id="RHEA-COMP:11060"/>
        <dbReference type="Rhea" id="RHEA-COMP:11605"/>
        <dbReference type="ChEBI" id="CHEBI:15378"/>
        <dbReference type="ChEBI" id="CHEBI:30013"/>
        <dbReference type="ChEBI" id="CHEBI:30616"/>
        <dbReference type="ChEBI" id="CHEBI:61977"/>
        <dbReference type="ChEBI" id="CHEBI:456216"/>
        <dbReference type="EC" id="2.7.11.1"/>
    </reaction>
</comment>
<feature type="domain" description="Protein kinase" evidence="10">
    <location>
        <begin position="18"/>
        <end position="294"/>
    </location>
</feature>
<reference evidence="12 13" key="1">
    <citation type="submission" date="2016-10" db="EMBL/GenBank/DDBJ databases">
        <authorList>
            <person name="de Groot N.N."/>
        </authorList>
    </citation>
    <scope>NUCLEOTIDE SEQUENCE [LARGE SCALE GENOMIC DNA]</scope>
    <source>
        <strain evidence="12 13">Nm146</strain>
    </source>
</reference>
<dbReference type="PANTHER" id="PTHR43671">
    <property type="entry name" value="SERINE/THREONINE-PROTEIN KINASE NEK"/>
    <property type="match status" value="1"/>
</dbReference>
<dbReference type="InterPro" id="IPR011009">
    <property type="entry name" value="Kinase-like_dom_sf"/>
</dbReference>
<dbReference type="SUPFAM" id="SSF48452">
    <property type="entry name" value="TPR-like"/>
    <property type="match status" value="1"/>
</dbReference>
<feature type="region of interest" description="Disordered" evidence="9">
    <location>
        <begin position="357"/>
        <end position="457"/>
    </location>
</feature>
<dbReference type="InterPro" id="IPR050660">
    <property type="entry name" value="NEK_Ser/Thr_kinase"/>
</dbReference>
<dbReference type="Gene3D" id="3.30.200.20">
    <property type="entry name" value="Phosphorylase Kinase, domain 1"/>
    <property type="match status" value="1"/>
</dbReference>